<keyword evidence="1" id="KW-0175">Coiled coil</keyword>
<gene>
    <name evidence="2" type="ORF">DI549_20105</name>
</gene>
<proteinExistence type="predicted"/>
<evidence type="ECO:0000313" key="3">
    <source>
        <dbReference type="Proteomes" id="UP000248887"/>
    </source>
</evidence>
<accession>A0A2W5S9L4</accession>
<feature type="coiled-coil region" evidence="1">
    <location>
        <begin position="57"/>
        <end position="119"/>
    </location>
</feature>
<organism evidence="2 3">
    <name type="scientific">Ancylobacter novellus</name>
    <name type="common">Thiobacillus novellus</name>
    <dbReference type="NCBI Taxonomy" id="921"/>
    <lineage>
        <taxon>Bacteria</taxon>
        <taxon>Pseudomonadati</taxon>
        <taxon>Pseudomonadota</taxon>
        <taxon>Alphaproteobacteria</taxon>
        <taxon>Hyphomicrobiales</taxon>
        <taxon>Xanthobacteraceae</taxon>
        <taxon>Ancylobacter</taxon>
    </lineage>
</organism>
<sequence>MIAVIMYCAIGFLTATLLALLTLPAVWRRAVRLTRKRIENALPVSMAEIQADKDEQRAEFAVAVRRLEMDVQQLQERTSDQWGQITRQAEELRARQARIDDTTERLTALEAAHAELTAHDRQVTDDLAIRSRDLEETQAAVAATRKELAATAHTLEQTSAREEQLKVEHIALTTLRDTLKDRITDLDRHLSAANAHLATERETLRVTSESLSIEVSKNRELRDLIAEAERELSTVSAEAATLRAELATLHLRADSLEDRTRKAEARREAVEQEAARVTKEALAARETAESSARQANDLARMVQAEKAMLEGALAQAREDRAALQSRLDAQP</sequence>
<evidence type="ECO:0000256" key="1">
    <source>
        <dbReference type="SAM" id="Coils"/>
    </source>
</evidence>
<dbReference type="EMBL" id="QFQD01000087">
    <property type="protein sequence ID" value="PZQ79487.1"/>
    <property type="molecule type" value="Genomic_DNA"/>
</dbReference>
<comment type="caution">
    <text evidence="2">The sequence shown here is derived from an EMBL/GenBank/DDBJ whole genome shotgun (WGS) entry which is preliminary data.</text>
</comment>
<name>A0A2W5S9L4_ANCNO</name>
<dbReference type="Proteomes" id="UP000248887">
    <property type="component" value="Unassembled WGS sequence"/>
</dbReference>
<protein>
    <submittedName>
        <fullName evidence="2">Uncharacterized protein</fullName>
    </submittedName>
</protein>
<evidence type="ECO:0000313" key="2">
    <source>
        <dbReference type="EMBL" id="PZQ79487.1"/>
    </source>
</evidence>
<feature type="non-terminal residue" evidence="2">
    <location>
        <position position="331"/>
    </location>
</feature>
<reference evidence="2 3" key="1">
    <citation type="submission" date="2017-08" db="EMBL/GenBank/DDBJ databases">
        <title>Infants hospitalized years apart are colonized by the same room-sourced microbial strains.</title>
        <authorList>
            <person name="Brooks B."/>
            <person name="Olm M.R."/>
            <person name="Firek B.A."/>
            <person name="Baker R."/>
            <person name="Thomas B.C."/>
            <person name="Morowitz M.J."/>
            <person name="Banfield J.F."/>
        </authorList>
    </citation>
    <scope>NUCLEOTIDE SEQUENCE [LARGE SCALE GENOMIC DNA]</scope>
    <source>
        <strain evidence="2">S2_005_001_R2_27</strain>
    </source>
</reference>
<feature type="coiled-coil region" evidence="1">
    <location>
        <begin position="211"/>
        <end position="326"/>
    </location>
</feature>
<dbReference type="AlphaFoldDB" id="A0A2W5S9L4"/>